<evidence type="ECO:0000256" key="1">
    <source>
        <dbReference type="SAM" id="MobiDB-lite"/>
    </source>
</evidence>
<gene>
    <name evidence="2" type="ORF">CEPIT_LOCUS23640</name>
</gene>
<dbReference type="AlphaFoldDB" id="A0AAV0EFH3"/>
<name>A0AAV0EFH3_9ASTE</name>
<evidence type="ECO:0000313" key="2">
    <source>
        <dbReference type="EMBL" id="CAH9121366.1"/>
    </source>
</evidence>
<accession>A0AAV0EFH3</accession>
<organism evidence="2 3">
    <name type="scientific">Cuscuta epithymum</name>
    <dbReference type="NCBI Taxonomy" id="186058"/>
    <lineage>
        <taxon>Eukaryota</taxon>
        <taxon>Viridiplantae</taxon>
        <taxon>Streptophyta</taxon>
        <taxon>Embryophyta</taxon>
        <taxon>Tracheophyta</taxon>
        <taxon>Spermatophyta</taxon>
        <taxon>Magnoliopsida</taxon>
        <taxon>eudicotyledons</taxon>
        <taxon>Gunneridae</taxon>
        <taxon>Pentapetalae</taxon>
        <taxon>asterids</taxon>
        <taxon>lamiids</taxon>
        <taxon>Solanales</taxon>
        <taxon>Convolvulaceae</taxon>
        <taxon>Cuscuteae</taxon>
        <taxon>Cuscuta</taxon>
        <taxon>Cuscuta subgen. Cuscuta</taxon>
    </lineage>
</organism>
<sequence length="106" mass="12149">MEDRFVLLVVFGQKSQILEIQPIDLEEYQFPTKEQQTNLDLIEWIFVKEQSISAPTMEEKRSDGGGEATEDGTRNEKEKKRRRHHSLLSAECCSDGHQIEGVQEAG</sequence>
<keyword evidence="3" id="KW-1185">Reference proteome</keyword>
<protein>
    <submittedName>
        <fullName evidence="2">Uncharacterized protein</fullName>
    </submittedName>
</protein>
<evidence type="ECO:0000313" key="3">
    <source>
        <dbReference type="Proteomes" id="UP001152523"/>
    </source>
</evidence>
<dbReference type="EMBL" id="CAMAPF010000921">
    <property type="protein sequence ID" value="CAH9121366.1"/>
    <property type="molecule type" value="Genomic_DNA"/>
</dbReference>
<feature type="region of interest" description="Disordered" evidence="1">
    <location>
        <begin position="53"/>
        <end position="88"/>
    </location>
</feature>
<comment type="caution">
    <text evidence="2">The sequence shown here is derived from an EMBL/GenBank/DDBJ whole genome shotgun (WGS) entry which is preliminary data.</text>
</comment>
<reference evidence="2" key="1">
    <citation type="submission" date="2022-07" db="EMBL/GenBank/DDBJ databases">
        <authorList>
            <person name="Macas J."/>
            <person name="Novak P."/>
            <person name="Neumann P."/>
        </authorList>
    </citation>
    <scope>NUCLEOTIDE SEQUENCE</scope>
</reference>
<proteinExistence type="predicted"/>
<dbReference type="Proteomes" id="UP001152523">
    <property type="component" value="Unassembled WGS sequence"/>
</dbReference>